<gene>
    <name evidence="7" type="ORF">BAQU_0211</name>
</gene>
<keyword evidence="3 5" id="KW-0238">DNA-binding</keyword>
<dbReference type="SUPFAM" id="SSF48498">
    <property type="entry name" value="Tetracyclin repressor-like, C-terminal domain"/>
    <property type="match status" value="1"/>
</dbReference>
<sequence>MKAREQRVVQHRPETFAKRQEILKVAALMFGEKGTSNTTLQDIAGQVGMTHAGVLHYFGSKKGLLLEVLKYRDSQDVAGLEGKHMPGGLDTFRHLVKTAFENMKRPGIVQTYLILSSESVTEGNLGKEYFFSRYHSLRAELAEALCMVVEGEHGTLDEQSRQQIEDAVASILAAMDGLQLQWLLDPEHVNLARASRFIIEAAVSAIIDPHEDCLESKH</sequence>
<keyword evidence="2" id="KW-0805">Transcription regulation</keyword>
<dbReference type="Pfam" id="PF00440">
    <property type="entry name" value="TetR_N"/>
    <property type="match status" value="1"/>
</dbReference>
<evidence type="ECO:0000256" key="2">
    <source>
        <dbReference type="ARBA" id="ARBA00023015"/>
    </source>
</evidence>
<evidence type="ECO:0000313" key="7">
    <source>
        <dbReference type="EMBL" id="OZG68394.1"/>
    </source>
</evidence>
<dbReference type="PANTHER" id="PTHR30055">
    <property type="entry name" value="HTH-TYPE TRANSCRIPTIONAL REGULATOR RUTR"/>
    <property type="match status" value="1"/>
</dbReference>
<accession>A0A261GAF4</accession>
<dbReference type="EMBL" id="MWXA01000002">
    <property type="protein sequence ID" value="OZG68394.1"/>
    <property type="molecule type" value="Genomic_DNA"/>
</dbReference>
<evidence type="ECO:0000313" key="8">
    <source>
        <dbReference type="Proteomes" id="UP000216451"/>
    </source>
</evidence>
<keyword evidence="4" id="KW-0804">Transcription</keyword>
<evidence type="ECO:0000256" key="3">
    <source>
        <dbReference type="ARBA" id="ARBA00023125"/>
    </source>
</evidence>
<dbReference type="GO" id="GO:0003700">
    <property type="term" value="F:DNA-binding transcription factor activity"/>
    <property type="evidence" value="ECO:0007669"/>
    <property type="project" value="TreeGrafter"/>
</dbReference>
<dbReference type="OrthoDB" id="7505659at2"/>
<dbReference type="GeneID" id="98294897"/>
<dbReference type="GO" id="GO:0000976">
    <property type="term" value="F:transcription cis-regulatory region binding"/>
    <property type="evidence" value="ECO:0007669"/>
    <property type="project" value="TreeGrafter"/>
</dbReference>
<evidence type="ECO:0000256" key="1">
    <source>
        <dbReference type="ARBA" id="ARBA00022491"/>
    </source>
</evidence>
<dbReference type="PANTHER" id="PTHR30055:SF234">
    <property type="entry name" value="HTH-TYPE TRANSCRIPTIONAL REGULATOR BETI"/>
    <property type="match status" value="1"/>
</dbReference>
<dbReference type="InterPro" id="IPR036271">
    <property type="entry name" value="Tet_transcr_reg_TetR-rel_C_sf"/>
</dbReference>
<dbReference type="InterPro" id="IPR039538">
    <property type="entry name" value="BetI_C"/>
</dbReference>
<keyword evidence="8" id="KW-1185">Reference proteome</keyword>
<protein>
    <submittedName>
        <fullName evidence="7">TetR family transcriptional regulator</fullName>
    </submittedName>
</protein>
<proteinExistence type="predicted"/>
<dbReference type="InterPro" id="IPR001647">
    <property type="entry name" value="HTH_TetR"/>
</dbReference>
<dbReference type="Pfam" id="PF13977">
    <property type="entry name" value="TetR_C_6"/>
    <property type="match status" value="1"/>
</dbReference>
<dbReference type="InterPro" id="IPR009057">
    <property type="entry name" value="Homeodomain-like_sf"/>
</dbReference>
<dbReference type="AlphaFoldDB" id="A0A261GAF4"/>
<dbReference type="PROSITE" id="PS50977">
    <property type="entry name" value="HTH_TETR_2"/>
    <property type="match status" value="1"/>
</dbReference>
<feature type="domain" description="HTH tetR-type" evidence="6">
    <location>
        <begin position="16"/>
        <end position="76"/>
    </location>
</feature>
<dbReference type="InterPro" id="IPR050109">
    <property type="entry name" value="HTH-type_TetR-like_transc_reg"/>
</dbReference>
<dbReference type="RefSeq" id="WP_094692220.1">
    <property type="nucleotide sequence ID" value="NZ_JBDNKC010000001.1"/>
</dbReference>
<reference evidence="7 8" key="1">
    <citation type="journal article" date="2017" name="BMC Genomics">
        <title>Comparative genomic and phylogenomic analyses of the Bifidobacteriaceae family.</title>
        <authorList>
            <person name="Lugli G.A."/>
            <person name="Milani C."/>
            <person name="Turroni F."/>
            <person name="Duranti S."/>
            <person name="Mancabelli L."/>
            <person name="Mangifesta M."/>
            <person name="Ferrario C."/>
            <person name="Modesto M."/>
            <person name="Mattarelli P."/>
            <person name="Jiri K."/>
            <person name="van Sinderen D."/>
            <person name="Ventura M."/>
        </authorList>
    </citation>
    <scope>NUCLEOTIDE SEQUENCE [LARGE SCALE GENOMIC DNA]</scope>
    <source>
        <strain evidence="7 8">LMG 28769</strain>
    </source>
</reference>
<evidence type="ECO:0000256" key="5">
    <source>
        <dbReference type="PROSITE-ProRule" id="PRU00335"/>
    </source>
</evidence>
<dbReference type="Gene3D" id="1.10.357.10">
    <property type="entry name" value="Tetracycline Repressor, domain 2"/>
    <property type="match status" value="1"/>
</dbReference>
<evidence type="ECO:0000259" key="6">
    <source>
        <dbReference type="PROSITE" id="PS50977"/>
    </source>
</evidence>
<comment type="caution">
    <text evidence="7">The sequence shown here is derived from an EMBL/GenBank/DDBJ whole genome shotgun (WGS) entry which is preliminary data.</text>
</comment>
<name>A0A261GAF4_9BIFI</name>
<dbReference type="Proteomes" id="UP000216451">
    <property type="component" value="Unassembled WGS sequence"/>
</dbReference>
<keyword evidence="1" id="KW-0678">Repressor</keyword>
<organism evidence="7 8">
    <name type="scientific">Bifidobacterium aquikefiri</name>
    <dbReference type="NCBI Taxonomy" id="1653207"/>
    <lineage>
        <taxon>Bacteria</taxon>
        <taxon>Bacillati</taxon>
        <taxon>Actinomycetota</taxon>
        <taxon>Actinomycetes</taxon>
        <taxon>Bifidobacteriales</taxon>
        <taxon>Bifidobacteriaceae</taxon>
        <taxon>Bifidobacterium</taxon>
    </lineage>
</organism>
<dbReference type="PRINTS" id="PR00455">
    <property type="entry name" value="HTHTETR"/>
</dbReference>
<evidence type="ECO:0000256" key="4">
    <source>
        <dbReference type="ARBA" id="ARBA00023163"/>
    </source>
</evidence>
<feature type="DNA-binding region" description="H-T-H motif" evidence="5">
    <location>
        <begin position="39"/>
        <end position="58"/>
    </location>
</feature>
<dbReference type="SUPFAM" id="SSF46689">
    <property type="entry name" value="Homeodomain-like"/>
    <property type="match status" value="1"/>
</dbReference>